<proteinExistence type="inferred from homology"/>
<keyword evidence="8" id="KW-1185">Reference proteome</keyword>
<feature type="transmembrane region" description="Helical" evidence="5">
    <location>
        <begin position="210"/>
        <end position="226"/>
    </location>
</feature>
<feature type="region of interest" description="Disordered" evidence="6">
    <location>
        <begin position="492"/>
        <end position="526"/>
    </location>
</feature>
<evidence type="ECO:0000256" key="4">
    <source>
        <dbReference type="ARBA" id="ARBA00023136"/>
    </source>
</evidence>
<feature type="compositionally biased region" description="Gly residues" evidence="6">
    <location>
        <begin position="935"/>
        <end position="957"/>
    </location>
</feature>
<reference evidence="7 8" key="1">
    <citation type="journal article" date="2019" name="Int. J. Syst. Evol. Microbiol.">
        <title>The Global Catalogue of Microorganisms (GCM) 10K type strain sequencing project: providing services to taxonomists for standard genome sequencing and annotation.</title>
        <authorList>
            <consortium name="The Broad Institute Genomics Platform"/>
            <consortium name="The Broad Institute Genome Sequencing Center for Infectious Disease"/>
            <person name="Wu L."/>
            <person name="Ma J."/>
        </authorList>
    </citation>
    <scope>NUCLEOTIDE SEQUENCE [LARGE SCALE GENOMIC DNA]</scope>
    <source>
        <strain evidence="7 8">JCM 14736</strain>
    </source>
</reference>
<comment type="subcellular location">
    <subcellularLocation>
        <location evidence="5">Cell membrane</location>
        <topology evidence="5">Multi-pass membrane protein</topology>
    </subcellularLocation>
</comment>
<comment type="caution">
    <text evidence="7">The sequence shown here is derived from an EMBL/GenBank/DDBJ whole genome shotgun (WGS) entry which is preliminary data.</text>
</comment>
<keyword evidence="4 5" id="KW-0472">Membrane</keyword>
<comment type="similarity">
    <text evidence="5">Belongs to the UPF0182 family.</text>
</comment>
<sequence length="1010" mass="108197">MTDQTAPNTTGRRRISPIAITIALVVILILAFLAVASVATEVLWYQQLGFLSVFTTQWIATAAMFLVGFLGMAVPVFFAIDIAYRKRPVYARLTAQLDRYQELVEPLRRVIKWVLPAVIGLFAGATAAASWERVLLWLNSSPVGTKDPEFGIDISFFMFDLPVWQGVVGFASAVVLICLIAGAVTSYLYGGIAFSGRDTRISKATRVQSAILAGLYLLLQGLSLWLDQYRTLTDDSGRFTGATYSGVFAVIPGKQILAGIAIIIAILFLITAFTGRWRLPVIGTALFVVTALVIGVGYPWGVQTLQVKPDEKRLEAEYLGRNIEATRAAYGIDKVQTEYYDAKTTAEAGALRNDAVATSNIRIIDPAIVSPTFAQLEQSKQYYKFPNPLSVDRYTIDGKVEDTVSAVRDIDVSDQQGWYNQRLVYTHGYGLVAAYGNQRSPSGEPVFLESGIPTSGKLGTFEPRVYFGQNSPTYSIVGGKHDKPIEVDYPADAESNAESAESGKTGDTKAADAKEQKGGQNLTTFSGDGGPKLDGLFTRLIYALKFQDMEILLSGSVVDGSQIMYDRNPVTRVQKVAPYLTLDTAPYASVVDGRVVWIVDGYTTSADYPYSQMSDMTNLKSDVHSQNANEVGKRINYIRNSVKATVDAYDGSVKLYAWDDKDPVLQAWGKVYPGTLTSVSKMSGDLLSHVRYPSDMFKVQREMLATYHVTDPGAFYSAEDAWRTPDDPVAKTAQQQRTATTATSGAAAAVPETDSVTRQPPYYLTLSAGAKAAPTYSIYSTYIPKSRKENSREILTGYLAADANAGSTSGKIAEGYGTLKLLTLPKGDTIPGPGQVQNSFTTNSGVSSQLNLLRQGESQVLSGNLLTLPMGGGLLYVQPVYVKASSGTSFPTLQKVLVSFGDRIAFEDTLDAALDSLFGGNSGASAGDGDTPVDNGGGSSSGGSSGGTDSGGSGSTGGSDSALQSALAQMKQAIADRDAAMKAGDWTAYGKADAQLKAALEAALKAEPKK</sequence>
<dbReference type="PANTHER" id="PTHR39344">
    <property type="entry name" value="UPF0182 PROTEIN SLL1060"/>
    <property type="match status" value="1"/>
</dbReference>
<feature type="transmembrane region" description="Helical" evidence="5">
    <location>
        <begin position="246"/>
        <end position="270"/>
    </location>
</feature>
<feature type="transmembrane region" description="Helical" evidence="5">
    <location>
        <begin position="277"/>
        <end position="300"/>
    </location>
</feature>
<protein>
    <recommendedName>
        <fullName evidence="5">UPF0182 protein GCM10009768_17280</fullName>
    </recommendedName>
</protein>
<dbReference type="HAMAP" id="MF_01600">
    <property type="entry name" value="UPF0182"/>
    <property type="match status" value="1"/>
</dbReference>
<dbReference type="InterPro" id="IPR005372">
    <property type="entry name" value="UPF0182"/>
</dbReference>
<feature type="compositionally biased region" description="Low complexity" evidence="6">
    <location>
        <begin position="493"/>
        <end position="502"/>
    </location>
</feature>
<evidence type="ECO:0000313" key="7">
    <source>
        <dbReference type="EMBL" id="GAA1788789.1"/>
    </source>
</evidence>
<dbReference type="Proteomes" id="UP001500851">
    <property type="component" value="Unassembled WGS sequence"/>
</dbReference>
<evidence type="ECO:0000256" key="5">
    <source>
        <dbReference type="HAMAP-Rule" id="MF_01600"/>
    </source>
</evidence>
<keyword evidence="1 5" id="KW-1003">Cell membrane</keyword>
<feature type="region of interest" description="Disordered" evidence="6">
    <location>
        <begin position="925"/>
        <end position="964"/>
    </location>
</feature>
<evidence type="ECO:0000313" key="8">
    <source>
        <dbReference type="Proteomes" id="UP001500851"/>
    </source>
</evidence>
<feature type="transmembrane region" description="Helical" evidence="5">
    <location>
        <begin position="163"/>
        <end position="189"/>
    </location>
</feature>
<feature type="compositionally biased region" description="Basic and acidic residues" evidence="6">
    <location>
        <begin position="504"/>
        <end position="517"/>
    </location>
</feature>
<evidence type="ECO:0000256" key="6">
    <source>
        <dbReference type="SAM" id="MobiDB-lite"/>
    </source>
</evidence>
<dbReference type="PANTHER" id="PTHR39344:SF1">
    <property type="entry name" value="UPF0182 PROTEIN SLL1060"/>
    <property type="match status" value="1"/>
</dbReference>
<keyword evidence="3 5" id="KW-1133">Transmembrane helix</keyword>
<organism evidence="7 8">
    <name type="scientific">Leucobacter iarius</name>
    <dbReference type="NCBI Taxonomy" id="333963"/>
    <lineage>
        <taxon>Bacteria</taxon>
        <taxon>Bacillati</taxon>
        <taxon>Actinomycetota</taxon>
        <taxon>Actinomycetes</taxon>
        <taxon>Micrococcales</taxon>
        <taxon>Microbacteriaceae</taxon>
        <taxon>Leucobacter</taxon>
    </lineage>
</organism>
<keyword evidence="2 5" id="KW-0812">Transmembrane</keyword>
<dbReference type="RefSeq" id="WP_344031432.1">
    <property type="nucleotide sequence ID" value="NZ_BAAAOB010000001.1"/>
</dbReference>
<gene>
    <name evidence="7" type="ORF">GCM10009768_17280</name>
</gene>
<feature type="transmembrane region" description="Helical" evidence="5">
    <location>
        <begin position="113"/>
        <end position="131"/>
    </location>
</feature>
<name>A0ABN2LHD5_9MICO</name>
<feature type="transmembrane region" description="Helical" evidence="5">
    <location>
        <begin position="58"/>
        <end position="84"/>
    </location>
</feature>
<evidence type="ECO:0000256" key="3">
    <source>
        <dbReference type="ARBA" id="ARBA00022989"/>
    </source>
</evidence>
<evidence type="ECO:0000256" key="1">
    <source>
        <dbReference type="ARBA" id="ARBA00022475"/>
    </source>
</evidence>
<dbReference type="Pfam" id="PF03699">
    <property type="entry name" value="UPF0182"/>
    <property type="match status" value="1"/>
</dbReference>
<dbReference type="EMBL" id="BAAAOB010000001">
    <property type="protein sequence ID" value="GAA1788789.1"/>
    <property type="molecule type" value="Genomic_DNA"/>
</dbReference>
<accession>A0ABN2LHD5</accession>
<evidence type="ECO:0000256" key="2">
    <source>
        <dbReference type="ARBA" id="ARBA00022692"/>
    </source>
</evidence>
<feature type="transmembrane region" description="Helical" evidence="5">
    <location>
        <begin position="18"/>
        <end position="38"/>
    </location>
</feature>